<gene>
    <name evidence="6" type="ORF">S06H3_48284</name>
</gene>
<feature type="transmembrane region" description="Helical" evidence="5">
    <location>
        <begin position="195"/>
        <end position="213"/>
    </location>
</feature>
<dbReference type="InterPro" id="IPR002293">
    <property type="entry name" value="AA/rel_permease1"/>
</dbReference>
<keyword evidence="2 5" id="KW-0812">Transmembrane</keyword>
<feature type="transmembrane region" description="Helical" evidence="5">
    <location>
        <begin position="41"/>
        <end position="62"/>
    </location>
</feature>
<organism evidence="6">
    <name type="scientific">marine sediment metagenome</name>
    <dbReference type="NCBI Taxonomy" id="412755"/>
    <lineage>
        <taxon>unclassified sequences</taxon>
        <taxon>metagenomes</taxon>
        <taxon>ecological metagenomes</taxon>
    </lineage>
</organism>
<dbReference type="AlphaFoldDB" id="X1N9Z7"/>
<feature type="transmembrane region" description="Helical" evidence="5">
    <location>
        <begin position="150"/>
        <end position="175"/>
    </location>
</feature>
<reference evidence="6" key="1">
    <citation type="journal article" date="2014" name="Front. Microbiol.">
        <title>High frequency of phylogenetically diverse reductive dehalogenase-homologous genes in deep subseafloor sedimentary metagenomes.</title>
        <authorList>
            <person name="Kawai M."/>
            <person name="Futagami T."/>
            <person name="Toyoda A."/>
            <person name="Takaki Y."/>
            <person name="Nishi S."/>
            <person name="Hori S."/>
            <person name="Arai W."/>
            <person name="Tsubouchi T."/>
            <person name="Morono Y."/>
            <person name="Uchiyama I."/>
            <person name="Ito T."/>
            <person name="Fujiyama A."/>
            <person name="Inagaki F."/>
            <person name="Takami H."/>
        </authorList>
    </citation>
    <scope>NUCLEOTIDE SEQUENCE</scope>
    <source>
        <strain evidence="6">Expedition CK06-06</strain>
    </source>
</reference>
<dbReference type="GO" id="GO:0015179">
    <property type="term" value="F:L-amino acid transmembrane transporter activity"/>
    <property type="evidence" value="ECO:0007669"/>
    <property type="project" value="TreeGrafter"/>
</dbReference>
<dbReference type="Gene3D" id="1.20.1740.10">
    <property type="entry name" value="Amino acid/polyamine transporter I"/>
    <property type="match status" value="1"/>
</dbReference>
<dbReference type="EMBL" id="BARV01030396">
    <property type="protein sequence ID" value="GAI40847.1"/>
    <property type="molecule type" value="Genomic_DNA"/>
</dbReference>
<evidence type="ECO:0008006" key="7">
    <source>
        <dbReference type="Google" id="ProtNLM"/>
    </source>
</evidence>
<feature type="transmembrane region" description="Helical" evidence="5">
    <location>
        <begin position="74"/>
        <end position="92"/>
    </location>
</feature>
<dbReference type="InterPro" id="IPR050598">
    <property type="entry name" value="AminoAcid_Transporter"/>
</dbReference>
<proteinExistence type="predicted"/>
<feature type="transmembrane region" description="Helical" evidence="5">
    <location>
        <begin position="112"/>
        <end position="130"/>
    </location>
</feature>
<keyword evidence="4 5" id="KW-0472">Membrane</keyword>
<sequence length="214" mass="22896">MCGGIATLGVAFAEFVGYFIPSLSTQSYIFQLNVLGSSYSLSTGQLVAVGSILILSGVNYFGIKTGAIVQNIFTFLRIAAIAAFVILGLTLGKKAGITDFGQIFSVETGLSFDTLMSLFGLALIAVLWTYDGWYSPTCTAEEIKKPERNLPLSLILGTLGITLIYLLMNLVYIMALPIDKMKGVTRIGELASTQLFGPTATHFFSAAIMISIFG</sequence>
<evidence type="ECO:0000256" key="5">
    <source>
        <dbReference type="SAM" id="Phobius"/>
    </source>
</evidence>
<accession>X1N9Z7</accession>
<name>X1N9Z7_9ZZZZ</name>
<evidence type="ECO:0000256" key="4">
    <source>
        <dbReference type="ARBA" id="ARBA00023136"/>
    </source>
</evidence>
<evidence type="ECO:0000256" key="3">
    <source>
        <dbReference type="ARBA" id="ARBA00022989"/>
    </source>
</evidence>
<dbReference type="PANTHER" id="PTHR11785:SF512">
    <property type="entry name" value="SOBREMESA, ISOFORM B"/>
    <property type="match status" value="1"/>
</dbReference>
<comment type="subcellular location">
    <subcellularLocation>
        <location evidence="1">Membrane</location>
        <topology evidence="1">Multi-pass membrane protein</topology>
    </subcellularLocation>
</comment>
<dbReference type="GO" id="GO:0016020">
    <property type="term" value="C:membrane"/>
    <property type="evidence" value="ECO:0007669"/>
    <property type="project" value="UniProtKB-SubCell"/>
</dbReference>
<keyword evidence="3 5" id="KW-1133">Transmembrane helix</keyword>
<evidence type="ECO:0000313" key="6">
    <source>
        <dbReference type="EMBL" id="GAI40847.1"/>
    </source>
</evidence>
<dbReference type="Pfam" id="PF13520">
    <property type="entry name" value="AA_permease_2"/>
    <property type="match status" value="1"/>
</dbReference>
<dbReference type="PANTHER" id="PTHR11785">
    <property type="entry name" value="AMINO ACID TRANSPORTER"/>
    <property type="match status" value="1"/>
</dbReference>
<protein>
    <recommendedName>
        <fullName evidence="7">Amino acid permease/ SLC12A domain-containing protein</fullName>
    </recommendedName>
</protein>
<feature type="non-terminal residue" evidence="6">
    <location>
        <position position="214"/>
    </location>
</feature>
<evidence type="ECO:0000256" key="1">
    <source>
        <dbReference type="ARBA" id="ARBA00004141"/>
    </source>
</evidence>
<comment type="caution">
    <text evidence="6">The sequence shown here is derived from an EMBL/GenBank/DDBJ whole genome shotgun (WGS) entry which is preliminary data.</text>
</comment>
<evidence type="ECO:0000256" key="2">
    <source>
        <dbReference type="ARBA" id="ARBA00022692"/>
    </source>
</evidence>